<dbReference type="SUPFAM" id="SSF55120">
    <property type="entry name" value="Pseudouridine synthase"/>
    <property type="match status" value="1"/>
</dbReference>
<reference evidence="2" key="1">
    <citation type="submission" date="2017-01" db="EMBL/GenBank/DDBJ databases">
        <authorList>
            <person name="Wang Y."/>
            <person name="White M."/>
            <person name="Kvist S."/>
            <person name="Moncalvo J.-M."/>
        </authorList>
    </citation>
    <scope>NUCLEOTIDE SEQUENCE [LARGE SCALE GENOMIC DNA]</scope>
    <source>
        <strain evidence="2">COL-18-3</strain>
    </source>
</reference>
<sequence>MIDVARGINRAMRVHGFLALYYPSMNKNHRKSFSEYFSVENERVLERVKAGENVRKLPWKVGHGGTLDPEASGVLYSTAKLRKTTINSINLDWYYDSITEKLREQPSDKGQLAYQGTNRIEIGDPATKLLSTDEGKGYFQVSVKCSRGTYIRTLIDDMCKEIGSCGVTSDIIRTEEGPFKLGVNTIELSELENVEGVLAAVSECCKLLNYNGNPDGAITLSV</sequence>
<dbReference type="EMBL" id="LSSK01001253">
    <property type="protein sequence ID" value="OMH80244.1"/>
    <property type="molecule type" value="Genomic_DNA"/>
</dbReference>
<organism evidence="1 2">
    <name type="scientific">Zancudomyces culisetae</name>
    <name type="common">Gut fungus</name>
    <name type="synonym">Smittium culisetae</name>
    <dbReference type="NCBI Taxonomy" id="1213189"/>
    <lineage>
        <taxon>Eukaryota</taxon>
        <taxon>Fungi</taxon>
        <taxon>Fungi incertae sedis</taxon>
        <taxon>Zoopagomycota</taxon>
        <taxon>Kickxellomycotina</taxon>
        <taxon>Harpellomycetes</taxon>
        <taxon>Harpellales</taxon>
        <taxon>Legeriomycetaceae</taxon>
        <taxon>Zancudomyces</taxon>
    </lineage>
</organism>
<proteinExistence type="predicted"/>
<dbReference type="GO" id="GO:0003723">
    <property type="term" value="F:RNA binding"/>
    <property type="evidence" value="ECO:0007669"/>
    <property type="project" value="InterPro"/>
</dbReference>
<dbReference type="GO" id="GO:0006400">
    <property type="term" value="P:tRNA modification"/>
    <property type="evidence" value="ECO:0007669"/>
    <property type="project" value="TreeGrafter"/>
</dbReference>
<dbReference type="OrthoDB" id="9995526at2759"/>
<dbReference type="InterPro" id="IPR020103">
    <property type="entry name" value="PsdUridine_synth_cat_dom_sf"/>
</dbReference>
<gene>
    <name evidence="1" type="ORF">AX774_g6325</name>
</gene>
<keyword evidence="2" id="KW-1185">Reference proteome</keyword>
<comment type="caution">
    <text evidence="1">The sequence shown here is derived from an EMBL/GenBank/DDBJ whole genome shotgun (WGS) entry which is preliminary data.</text>
</comment>
<dbReference type="AlphaFoldDB" id="A0A1R1PGZ1"/>
<accession>A0A1R1PGZ1</accession>
<evidence type="ECO:0000313" key="1">
    <source>
        <dbReference type="EMBL" id="OMH80244.1"/>
    </source>
</evidence>
<dbReference type="PANTHER" id="PTHR13767:SF2">
    <property type="entry name" value="PSEUDOURIDYLATE SYNTHASE TRUB1"/>
    <property type="match status" value="1"/>
</dbReference>
<protein>
    <submittedName>
        <fullName evidence="1">tRNA pseudouridine synthase B</fullName>
    </submittedName>
</protein>
<dbReference type="PANTHER" id="PTHR13767">
    <property type="entry name" value="TRNA-PSEUDOURIDINE SYNTHASE"/>
    <property type="match status" value="1"/>
</dbReference>
<dbReference type="InterPro" id="IPR014780">
    <property type="entry name" value="tRNA_psdUridine_synth_TruB"/>
</dbReference>
<evidence type="ECO:0000313" key="2">
    <source>
        <dbReference type="Proteomes" id="UP000188320"/>
    </source>
</evidence>
<name>A0A1R1PGZ1_ZANCU</name>
<dbReference type="GO" id="GO:1990481">
    <property type="term" value="P:mRNA pseudouridine synthesis"/>
    <property type="evidence" value="ECO:0007669"/>
    <property type="project" value="TreeGrafter"/>
</dbReference>
<dbReference type="GO" id="GO:0009982">
    <property type="term" value="F:pseudouridine synthase activity"/>
    <property type="evidence" value="ECO:0007669"/>
    <property type="project" value="InterPro"/>
</dbReference>
<dbReference type="Gene3D" id="3.30.2350.10">
    <property type="entry name" value="Pseudouridine synthase"/>
    <property type="match status" value="1"/>
</dbReference>
<dbReference type="Proteomes" id="UP000188320">
    <property type="component" value="Unassembled WGS sequence"/>
</dbReference>